<feature type="region of interest" description="Disordered" evidence="1">
    <location>
        <begin position="1"/>
        <end position="20"/>
    </location>
</feature>
<name>A0A8B6F0M4_MYTGA</name>
<accession>A0A8B6F0M4</accession>
<sequence length="120" mass="13480">MKSTGHKLENGPPVEPLHDLISSERYIDSLERRLNKVKGNQTKEPTAKEMLSALEKTKEGQMHQLLERNTQHSSSQDPCLDGAVVNKTHTGKQQNLEEIVALIYQDALSKDKEDTETDKG</sequence>
<keyword evidence="4" id="KW-1185">Reference proteome</keyword>
<reference evidence="2" key="1">
    <citation type="submission" date="2018-11" db="EMBL/GenBank/DDBJ databases">
        <authorList>
            <person name="Alioto T."/>
            <person name="Alioto T."/>
        </authorList>
    </citation>
    <scope>NUCLEOTIDE SEQUENCE</scope>
</reference>
<proteinExistence type="predicted"/>
<comment type="caution">
    <text evidence="2">The sequence shown here is derived from an EMBL/GenBank/DDBJ whole genome shotgun (WGS) entry which is preliminary data.</text>
</comment>
<protein>
    <submittedName>
        <fullName evidence="2">Uncharacterized protein</fullName>
    </submittedName>
</protein>
<evidence type="ECO:0000313" key="4">
    <source>
        <dbReference type="Proteomes" id="UP000596742"/>
    </source>
</evidence>
<dbReference type="InterPro" id="IPR028039">
    <property type="entry name" value="CCDC32"/>
</dbReference>
<dbReference type="GO" id="GO:0044782">
    <property type="term" value="P:cilium organization"/>
    <property type="evidence" value="ECO:0007669"/>
    <property type="project" value="TreeGrafter"/>
</dbReference>
<dbReference type="EMBL" id="UYJE01006061">
    <property type="protein sequence ID" value="VDI42655.1"/>
    <property type="molecule type" value="Genomic_DNA"/>
</dbReference>
<evidence type="ECO:0000313" key="2">
    <source>
        <dbReference type="EMBL" id="VDI42655.1"/>
    </source>
</evidence>
<dbReference type="EMBL" id="UYJE01008366">
    <property type="protein sequence ID" value="VDI63286.1"/>
    <property type="molecule type" value="Genomic_DNA"/>
</dbReference>
<dbReference type="PANTHER" id="PTHR31800">
    <property type="entry name" value="COILED-COIL DOMAIN-CONTAINING PROTEIN 32"/>
    <property type="match status" value="1"/>
</dbReference>
<dbReference type="Proteomes" id="UP000596742">
    <property type="component" value="Unassembled WGS sequence"/>
</dbReference>
<gene>
    <name evidence="2" type="ORF">MGAL_10B057214</name>
    <name evidence="3" type="ORF">MGAL_10B063209</name>
</gene>
<dbReference type="Pfam" id="PF14989">
    <property type="entry name" value="CCDC32"/>
    <property type="match status" value="1"/>
</dbReference>
<organism evidence="2 4">
    <name type="scientific">Mytilus galloprovincialis</name>
    <name type="common">Mediterranean mussel</name>
    <dbReference type="NCBI Taxonomy" id="29158"/>
    <lineage>
        <taxon>Eukaryota</taxon>
        <taxon>Metazoa</taxon>
        <taxon>Spiralia</taxon>
        <taxon>Lophotrochozoa</taxon>
        <taxon>Mollusca</taxon>
        <taxon>Bivalvia</taxon>
        <taxon>Autobranchia</taxon>
        <taxon>Pteriomorphia</taxon>
        <taxon>Mytilida</taxon>
        <taxon>Mytiloidea</taxon>
        <taxon>Mytilidae</taxon>
        <taxon>Mytilinae</taxon>
        <taxon>Mytilus</taxon>
    </lineage>
</organism>
<dbReference type="PANTHER" id="PTHR31800:SF1">
    <property type="entry name" value="COILED-COIL DOMAIN-CONTAINING PROTEIN 32"/>
    <property type="match status" value="1"/>
</dbReference>
<dbReference type="AlphaFoldDB" id="A0A8B6F0M4"/>
<evidence type="ECO:0000313" key="3">
    <source>
        <dbReference type="EMBL" id="VDI63286.1"/>
    </source>
</evidence>
<dbReference type="OrthoDB" id="5982503at2759"/>
<evidence type="ECO:0000256" key="1">
    <source>
        <dbReference type="SAM" id="MobiDB-lite"/>
    </source>
</evidence>